<sequence length="28" mass="3348">MRNRLDNGQRLRTIADQYPQLLDFISGR</sequence>
<keyword evidence="2" id="KW-1185">Reference proteome</keyword>
<organism evidence="1 2">
    <name type="scientific">Mycobacterium mungi</name>
    <dbReference type="NCBI Taxonomy" id="1844474"/>
    <lineage>
        <taxon>Bacteria</taxon>
        <taxon>Bacillati</taxon>
        <taxon>Actinomycetota</taxon>
        <taxon>Actinomycetes</taxon>
        <taxon>Mycobacteriales</taxon>
        <taxon>Mycobacteriaceae</taxon>
        <taxon>Mycobacterium</taxon>
        <taxon>Mycobacterium tuberculosis complex</taxon>
    </lineage>
</organism>
<dbReference type="Proteomes" id="UP000078489">
    <property type="component" value="Unassembled WGS sequence"/>
</dbReference>
<dbReference type="EMBL" id="LXTB01000069">
    <property type="protein sequence ID" value="OAQ17424.1"/>
    <property type="molecule type" value="Genomic_DNA"/>
</dbReference>
<reference evidence="1 2" key="1">
    <citation type="submission" date="2016-05" db="EMBL/GenBank/DDBJ databases">
        <title>Draft genome sequence of the Mycobacterium tuberculosis complex pathogen, M. mungi, identified in a banded mongoose (Mungos mungo) in Northern Botswana.</title>
        <authorList>
            <person name="Alexander K.A."/>
            <person name="Larsen M.H."/>
            <person name="Robbe-Austerman S."/>
            <person name="Stuber T.P."/>
            <person name="Camp P.M."/>
        </authorList>
    </citation>
    <scope>NUCLEOTIDE SEQUENCE [LARGE SCALE GENOMIC DNA]</scope>
    <source>
        <strain evidence="1 2">BM22813</strain>
    </source>
</reference>
<accession>A0ABX2VI45</accession>
<evidence type="ECO:0000313" key="1">
    <source>
        <dbReference type="EMBL" id="OAQ17424.1"/>
    </source>
</evidence>
<evidence type="ECO:0000313" key="2">
    <source>
        <dbReference type="Proteomes" id="UP000078489"/>
    </source>
</evidence>
<comment type="caution">
    <text evidence="1">The sequence shown here is derived from an EMBL/GenBank/DDBJ whole genome shotgun (WGS) entry which is preliminary data.</text>
</comment>
<name>A0ABX2VI45_9MYCO</name>
<gene>
    <name evidence="1" type="ORF">A7J32_11135</name>
</gene>
<protein>
    <submittedName>
        <fullName evidence="1">XRE family transcriptional regulator</fullName>
    </submittedName>
</protein>
<proteinExistence type="predicted"/>